<dbReference type="Pfam" id="PF05137">
    <property type="entry name" value="PilN"/>
    <property type="match status" value="1"/>
</dbReference>
<evidence type="ECO:0000313" key="4">
    <source>
        <dbReference type="Proteomes" id="UP000632766"/>
    </source>
</evidence>
<protein>
    <submittedName>
        <fullName evidence="3">PilN domain-containing protein</fullName>
    </submittedName>
</protein>
<proteinExistence type="predicted"/>
<dbReference type="PANTHER" id="PTHR40278:SF1">
    <property type="entry name" value="DNA UTILIZATION PROTEIN HOFN"/>
    <property type="match status" value="1"/>
</dbReference>
<keyword evidence="4" id="KW-1185">Reference proteome</keyword>
<dbReference type="AlphaFoldDB" id="A0A8J7L5P2"/>
<dbReference type="InterPro" id="IPR007813">
    <property type="entry name" value="PilN"/>
</dbReference>
<name>A0A8J7L5P2_9NOST</name>
<dbReference type="EMBL" id="JAECZC010000005">
    <property type="protein sequence ID" value="MBH8561469.1"/>
    <property type="molecule type" value="Genomic_DNA"/>
</dbReference>
<dbReference type="InterPro" id="IPR052534">
    <property type="entry name" value="Extracell_DNA_Util/SecSys_Comp"/>
</dbReference>
<comment type="caution">
    <text evidence="3">The sequence shown here is derived from an EMBL/GenBank/DDBJ whole genome shotgun (WGS) entry which is preliminary data.</text>
</comment>
<evidence type="ECO:0000313" key="3">
    <source>
        <dbReference type="EMBL" id="MBH8561469.1"/>
    </source>
</evidence>
<feature type="coiled-coil region" evidence="1">
    <location>
        <begin position="56"/>
        <end position="90"/>
    </location>
</feature>
<sequence length="256" mass="28218">MYSLDINFLKDRPIYQEKPGKKPGNKLPSGSLTPIYIGVTLGLCLPVFVATGWWILQAKNSELEQNIAQLDQENKKLDAEIGNINKIREETKKIKAETQSLVTVFDQIRPWSAMLQDLRDRIPATVQISNIKQIPPTPAADGKPSNNPAGGIVINGLARSFNDVNDFLLVLQQSRFLKSSESKIISANLVDAPLPPTTKTSTNNIPIKPPQVVNYSIQSSLSDVPASELIRELEQKGTVGLVTRIRSMQQIGVIPK</sequence>
<keyword evidence="2" id="KW-1133">Transmembrane helix</keyword>
<evidence type="ECO:0000256" key="1">
    <source>
        <dbReference type="SAM" id="Coils"/>
    </source>
</evidence>
<dbReference type="Proteomes" id="UP000632766">
    <property type="component" value="Unassembled WGS sequence"/>
</dbReference>
<keyword evidence="2" id="KW-0472">Membrane</keyword>
<evidence type="ECO:0000256" key="2">
    <source>
        <dbReference type="SAM" id="Phobius"/>
    </source>
</evidence>
<dbReference type="RefSeq" id="WP_198123491.1">
    <property type="nucleotide sequence ID" value="NZ_JAECZC010000005.1"/>
</dbReference>
<keyword evidence="2" id="KW-0812">Transmembrane</keyword>
<gene>
    <name evidence="3" type="ORF">I8748_04625</name>
</gene>
<accession>A0A8J7L5P2</accession>
<reference evidence="3 4" key="1">
    <citation type="journal article" date="2021" name="Int. J. Syst. Evol. Microbiol.">
        <title>Amazonocrinis nigriterrae gen. nov., sp. nov., Atlanticothrix silvestris gen. nov., sp. nov. and Dendronalium phyllosphericum gen. nov., sp. nov., nostocacean cyanobacteria from Brazilian environments.</title>
        <authorList>
            <person name="Alvarenga D.O."/>
            <person name="Andreote A.P.D."/>
            <person name="Branco L.H.Z."/>
            <person name="Delbaje E."/>
            <person name="Cruz R.B."/>
            <person name="Varani A.M."/>
            <person name="Fiore M.F."/>
        </authorList>
    </citation>
    <scope>NUCLEOTIDE SEQUENCE [LARGE SCALE GENOMIC DNA]</scope>
    <source>
        <strain evidence="3 4">CENA67</strain>
    </source>
</reference>
<keyword evidence="1" id="KW-0175">Coiled coil</keyword>
<dbReference type="PANTHER" id="PTHR40278">
    <property type="entry name" value="DNA UTILIZATION PROTEIN HOFN"/>
    <property type="match status" value="1"/>
</dbReference>
<organism evidence="3 4">
    <name type="scientific">Amazonocrinis nigriterrae CENA67</name>
    <dbReference type="NCBI Taxonomy" id="2794033"/>
    <lineage>
        <taxon>Bacteria</taxon>
        <taxon>Bacillati</taxon>
        <taxon>Cyanobacteriota</taxon>
        <taxon>Cyanophyceae</taxon>
        <taxon>Nostocales</taxon>
        <taxon>Nostocaceae</taxon>
        <taxon>Amazonocrinis</taxon>
        <taxon>Amazonocrinis nigriterrae</taxon>
    </lineage>
</organism>
<feature type="transmembrane region" description="Helical" evidence="2">
    <location>
        <begin position="35"/>
        <end position="56"/>
    </location>
</feature>